<dbReference type="PANTHER" id="PTHR12475:SF4">
    <property type="entry name" value="PROTEIN THEM6"/>
    <property type="match status" value="1"/>
</dbReference>
<reference evidence="1 2" key="2">
    <citation type="submission" date="2020-03" db="EMBL/GenBank/DDBJ databases">
        <title>Chryseoglobus sp. isolated from a deep-sea seamount.</title>
        <authorList>
            <person name="Zhang D.-C."/>
        </authorList>
    </citation>
    <scope>NUCLEOTIDE SEQUENCE [LARGE SCALE GENOMIC DNA]</scope>
    <source>
        <strain evidence="1 2">KN1116</strain>
    </source>
</reference>
<accession>A0A9E5JPK3</accession>
<evidence type="ECO:0000313" key="1">
    <source>
        <dbReference type="EMBL" id="NHF62781.1"/>
    </source>
</evidence>
<dbReference type="RefSeq" id="WP_152583372.1">
    <property type="nucleotide sequence ID" value="NZ_JAVJPO010000013.1"/>
</dbReference>
<evidence type="ECO:0000313" key="2">
    <source>
        <dbReference type="Proteomes" id="UP000818266"/>
    </source>
</evidence>
<dbReference type="InterPro" id="IPR029069">
    <property type="entry name" value="HotDog_dom_sf"/>
</dbReference>
<gene>
    <name evidence="1" type="ORF">FK219_005950</name>
</gene>
<reference evidence="1 2" key="1">
    <citation type="submission" date="2019-06" db="EMBL/GenBank/DDBJ databases">
        <authorList>
            <person name="De-Chao Zhang Q."/>
        </authorList>
    </citation>
    <scope>NUCLEOTIDE SEQUENCE [LARGE SCALE GENOMIC DNA]</scope>
    <source>
        <strain evidence="1 2">KN1116</strain>
    </source>
</reference>
<name>A0A9E5JPK3_9MICO</name>
<dbReference type="SUPFAM" id="SSF54637">
    <property type="entry name" value="Thioesterase/thiol ester dehydrase-isomerase"/>
    <property type="match status" value="1"/>
</dbReference>
<proteinExistence type="predicted"/>
<dbReference type="Gene3D" id="3.10.129.10">
    <property type="entry name" value="Hotdog Thioesterase"/>
    <property type="match status" value="1"/>
</dbReference>
<dbReference type="OrthoDB" id="3727779at2"/>
<organism evidence="1 2">
    <name type="scientific">Microcella pacifica</name>
    <dbReference type="NCBI Taxonomy" id="2591847"/>
    <lineage>
        <taxon>Bacteria</taxon>
        <taxon>Bacillati</taxon>
        <taxon>Actinomycetota</taxon>
        <taxon>Actinomycetes</taxon>
        <taxon>Micrococcales</taxon>
        <taxon>Microbacteriaceae</taxon>
        <taxon>Microcella</taxon>
    </lineage>
</organism>
<sequence>MNKILRLLRVMFAARRRPPLAPADVGTVRFRVLPTDLDVQGHMNNGVYLSLMDLGRMDLMVRSGLWRELSTRGYYPVVVSSTITYRRSLDPWQRYDIESRIVGIDHIAGYVEQRFVRDGEICARGVIKARFLKKSGGIVPIPELAELFGLDPDNHPLPDWLAEWSRSMTLPPRREATPSIWE</sequence>
<dbReference type="Pfam" id="PF13279">
    <property type="entry name" value="4HBT_2"/>
    <property type="match status" value="1"/>
</dbReference>
<keyword evidence="2" id="KW-1185">Reference proteome</keyword>
<dbReference type="InterPro" id="IPR051490">
    <property type="entry name" value="THEM6_lcsJ_thioesterase"/>
</dbReference>
<dbReference type="PANTHER" id="PTHR12475">
    <property type="match status" value="1"/>
</dbReference>
<dbReference type="CDD" id="cd00586">
    <property type="entry name" value="4HBT"/>
    <property type="match status" value="1"/>
</dbReference>
<dbReference type="AlphaFoldDB" id="A0A9E5JPK3"/>
<comment type="caution">
    <text evidence="1">The sequence shown here is derived from an EMBL/GenBank/DDBJ whole genome shotgun (WGS) entry which is preliminary data.</text>
</comment>
<dbReference type="EMBL" id="VIKT02000007">
    <property type="protein sequence ID" value="NHF62781.1"/>
    <property type="molecule type" value="Genomic_DNA"/>
</dbReference>
<dbReference type="Proteomes" id="UP000818266">
    <property type="component" value="Unassembled WGS sequence"/>
</dbReference>
<protein>
    <submittedName>
        <fullName evidence="1">Thioesterase</fullName>
    </submittedName>
</protein>